<dbReference type="PRINTS" id="PR00507">
    <property type="entry name" value="N12N6MTFRASE"/>
</dbReference>
<proteinExistence type="predicted"/>
<dbReference type="SMART" id="SM00487">
    <property type="entry name" value="DEXDc"/>
    <property type="match status" value="1"/>
</dbReference>
<dbReference type="InterPro" id="IPR014001">
    <property type="entry name" value="Helicase_ATP-bd"/>
</dbReference>
<reference evidence="5" key="1">
    <citation type="submission" date="2020-08" db="EMBL/GenBank/DDBJ databases">
        <title>Genome public.</title>
        <authorList>
            <person name="Liu C."/>
            <person name="Sun Q."/>
        </authorList>
    </citation>
    <scope>NUCLEOTIDE SEQUENCE</scope>
    <source>
        <strain evidence="5">BX21</strain>
    </source>
</reference>
<dbReference type="Gene3D" id="3.40.50.150">
    <property type="entry name" value="Vaccinia Virus protein VP39"/>
    <property type="match status" value="1"/>
</dbReference>
<accession>A0A926IJG9</accession>
<dbReference type="Proteomes" id="UP000601171">
    <property type="component" value="Unassembled WGS sequence"/>
</dbReference>
<feature type="coiled-coil region" evidence="1">
    <location>
        <begin position="2400"/>
        <end position="2427"/>
    </location>
</feature>
<dbReference type="SUPFAM" id="SSF53335">
    <property type="entry name" value="S-adenosyl-L-methionine-dependent methyltransferases"/>
    <property type="match status" value="1"/>
</dbReference>
<dbReference type="InterPro" id="IPR052933">
    <property type="entry name" value="DNA_Protect_Modify"/>
</dbReference>
<dbReference type="InterPro" id="IPR029063">
    <property type="entry name" value="SAM-dependent_MTases_sf"/>
</dbReference>
<name>A0A926IJG9_9FIRM</name>
<dbReference type="SUPFAM" id="SSF52540">
    <property type="entry name" value="P-loop containing nucleoside triphosphate hydrolases"/>
    <property type="match status" value="2"/>
</dbReference>
<feature type="region of interest" description="Disordered" evidence="2">
    <location>
        <begin position="2456"/>
        <end position="2502"/>
    </location>
</feature>
<dbReference type="PROSITE" id="PS51194">
    <property type="entry name" value="HELICASE_CTER"/>
    <property type="match status" value="1"/>
</dbReference>
<evidence type="ECO:0000313" key="5">
    <source>
        <dbReference type="EMBL" id="MBC8586678.1"/>
    </source>
</evidence>
<comment type="caution">
    <text evidence="5">The sequence shown here is derived from an EMBL/GenBank/DDBJ whole genome shotgun (WGS) entry which is preliminary data.</text>
</comment>
<evidence type="ECO:0000313" key="6">
    <source>
        <dbReference type="Proteomes" id="UP000601171"/>
    </source>
</evidence>
<dbReference type="Pfam" id="PF00271">
    <property type="entry name" value="Helicase_C"/>
    <property type="match status" value="1"/>
</dbReference>
<dbReference type="GO" id="GO:0005524">
    <property type="term" value="F:ATP binding"/>
    <property type="evidence" value="ECO:0007669"/>
    <property type="project" value="InterPro"/>
</dbReference>
<feature type="domain" description="Helicase ATP-binding" evidence="3">
    <location>
        <begin position="1634"/>
        <end position="1883"/>
    </location>
</feature>
<keyword evidence="5" id="KW-0378">Hydrolase</keyword>
<evidence type="ECO:0000259" key="3">
    <source>
        <dbReference type="PROSITE" id="PS51192"/>
    </source>
</evidence>
<feature type="region of interest" description="Disordered" evidence="2">
    <location>
        <begin position="254"/>
        <end position="304"/>
    </location>
</feature>
<keyword evidence="6" id="KW-1185">Reference proteome</keyword>
<keyword evidence="5" id="KW-0347">Helicase</keyword>
<dbReference type="PROSITE" id="PS51192">
    <property type="entry name" value="HELICASE_ATP_BIND_1"/>
    <property type="match status" value="1"/>
</dbReference>
<keyword evidence="5" id="KW-0067">ATP-binding</keyword>
<dbReference type="Pfam" id="PF04851">
    <property type="entry name" value="ResIII"/>
    <property type="match status" value="1"/>
</dbReference>
<dbReference type="Gene3D" id="3.40.50.300">
    <property type="entry name" value="P-loop containing nucleotide triphosphate hydrolases"/>
    <property type="match status" value="2"/>
</dbReference>
<keyword evidence="1" id="KW-0175">Coiled coil</keyword>
<dbReference type="InterPro" id="IPR006935">
    <property type="entry name" value="Helicase/UvrB_N"/>
</dbReference>
<evidence type="ECO:0000256" key="1">
    <source>
        <dbReference type="SAM" id="Coils"/>
    </source>
</evidence>
<feature type="compositionally biased region" description="Polar residues" evidence="2">
    <location>
        <begin position="278"/>
        <end position="287"/>
    </location>
</feature>
<feature type="compositionally biased region" description="Basic and acidic residues" evidence="2">
    <location>
        <begin position="2489"/>
        <end position="2502"/>
    </location>
</feature>
<organism evidence="5 6">
    <name type="scientific">Paratissierella segnis</name>
    <dbReference type="NCBI Taxonomy" id="2763679"/>
    <lineage>
        <taxon>Bacteria</taxon>
        <taxon>Bacillati</taxon>
        <taxon>Bacillota</taxon>
        <taxon>Tissierellia</taxon>
        <taxon>Tissierellales</taxon>
        <taxon>Tissierellaceae</taxon>
        <taxon>Paratissierella</taxon>
    </lineage>
</organism>
<dbReference type="InterPro" id="IPR001650">
    <property type="entry name" value="Helicase_C-like"/>
</dbReference>
<keyword evidence="5" id="KW-0547">Nucleotide-binding</keyword>
<dbReference type="PANTHER" id="PTHR41313:SF1">
    <property type="entry name" value="DNA METHYLASE ADENINE-SPECIFIC DOMAIN-CONTAINING PROTEIN"/>
    <property type="match status" value="1"/>
</dbReference>
<gene>
    <name evidence="5" type="ORF">H8707_00265</name>
</gene>
<evidence type="ECO:0000259" key="4">
    <source>
        <dbReference type="PROSITE" id="PS51194"/>
    </source>
</evidence>
<feature type="compositionally biased region" description="Basic and acidic residues" evidence="2">
    <location>
        <begin position="254"/>
        <end position="276"/>
    </location>
</feature>
<dbReference type="InterPro" id="IPR027417">
    <property type="entry name" value="P-loop_NTPase"/>
</dbReference>
<dbReference type="PANTHER" id="PTHR41313">
    <property type="entry name" value="ADENINE-SPECIFIC METHYLTRANSFERASE"/>
    <property type="match status" value="1"/>
</dbReference>
<feature type="compositionally biased region" description="Polar residues" evidence="2">
    <location>
        <begin position="327"/>
        <end position="341"/>
    </location>
</feature>
<evidence type="ECO:0000256" key="2">
    <source>
        <dbReference type="SAM" id="MobiDB-lite"/>
    </source>
</evidence>
<dbReference type="EMBL" id="JACRTG010000001">
    <property type="protein sequence ID" value="MBC8586678.1"/>
    <property type="molecule type" value="Genomic_DNA"/>
</dbReference>
<feature type="region of interest" description="Disordered" evidence="2">
    <location>
        <begin position="327"/>
        <end position="366"/>
    </location>
</feature>
<dbReference type="GO" id="GO:0004386">
    <property type="term" value="F:helicase activity"/>
    <property type="evidence" value="ECO:0007669"/>
    <property type="project" value="UniProtKB-KW"/>
</dbReference>
<feature type="domain" description="Helicase C-terminal" evidence="4">
    <location>
        <begin position="2077"/>
        <end position="2226"/>
    </location>
</feature>
<feature type="compositionally biased region" description="Basic and acidic residues" evidence="2">
    <location>
        <begin position="2464"/>
        <end position="2477"/>
    </location>
</feature>
<sequence>MVNKAQVFTQLAEKTAKRLTSSLEDWTGFLNTVGRLYRYNYHEQLMIYAQRPDATACAEYDLWNNKMNRYVRRGSKGIALFDPTGDTLKLRYVFDVSDTGGRENSRYPYLWNMQEHHKEQILEMLKNKFDAEDNNLPNAFYNIARNMSKEYYDNHKEDINYLIENSFLEEYDEDNIRKAFEDAATVSTAYTLMKRCGLDSDGYFEHEDFLPIFDFNIADTVALLGTAVSEQSEQIFREIAVTIIKTERERSQKYERNHLYQERGLSDTQHRVDRADGQQGTESTRQIRQNEKEISSGTSNTLIQFPAVEGETISPSIGDRQNIQQEINTDNGGLTESSASTRQDEKSDGMGGLHEQLESTGRGNHTDGAYIQLTLFPTEEEQIQRITGKERINKPFTYPVFSMPQNQIDSILRTGSNSNNSLLRIISFYQKDKSLEEKADFLQSECQGGKGLYIDGQKISIWFHTDGIHISKGETALYSPSKEVISWIDVAERIEELLKDGQFVTQDILDKAGAYERQELAQTFWYLHQDFSDKIKGQFFNEEIFKGGFPDSTNHIAQLLGDSNDREMIIKSLQEFTSTYEQDHTILRFHFHKPQRLLSDLMDLDLPRREFSSTLTNIDDFTMFITQDEVDKELTSGSGVQDGKYRIYDFFTQSHSPKEKADFLKQEYGTGGRSHALSGADNSNQMHDAKGIVYSRRENDDKLLLNWSKVAKRIDYLISIDRYMTSEEKKMFEELQREKAGIIERPPVSDTRETIEEPIAPTPIPIENSEEGVKQEETTQEMTQEIIEETIPIPYSKGDTVYLENGTPFLVEEITDYHVTLRDPSLLYPILRSESRESFLRFLELYPQSEMSQEKAENFRITDEHLGERNKREKFLQNIAAITTLQIIEKEGRSATKEEQEILSHYVGWGGLSEVFDKDNSSFISEYSQLKSLLSEDEYSTARASTLNAHYTSPTVIKAIYDAVENMGFTTGNILEPACGIGHFFGMLPDSMQNSNLYGIELDGLTGRIAKQLYPNANISITGFEKTELPDSFFDLAIGNVPFGNYKINEKRYDSNNFLIHDHFFAKALDKVRPGGVVAFITSKGTMDKQNPDVRRYLAQRAELLGAIRLPNNAFKNAGTEVTSDIIFLQKRDSPLDVDRDWIHLDTNEDGITLNSYFADNPEMILGTMEMKSGPFGMESTCTPLPNADLSEQLKSAVLNIEGSISEIDLPDIELSNDVSIPADPTVKNFSYTLVDGEVYYRENSRMVKPNTNETAKERIKGMIELRECVDKLIYYQLEDYSEETIKEEQETLNQLYDSFTAKYGLINSRGNSLAFSDDNSYYLLCSLEDVDENGNLKAKADMFTKRTIKKRMTVHSVDTASEALALSIAEKAKVDMEYMAKLTGITKEELADDLGGVIFPLSSTLDDDSPINYVTADEYLSGNVREKLHTAKLAAQSSDMFRPNVEALEAAQPKDLDASEIDVRLGATWIDKEYIQQFMYELFDTPYRLQGEVEVKYAPFTAEWNISNKNAVGYNNVAAYVTYGTDRANAYKILEDSLNLRDVRIYDTITDADGKEKRVLNKDATTLAQQKQQAIKDEFRDWIWRDADRRQTLVKKYNEKFNSIRPREYDGKHINFVGMNPEITLRPHQVDAIAHILYGDNVLLAHEVGAGKTFEMVAAAMESKRLGLCQKPLFAVPNHLTEQWASEFLRLYPAANILVATKKDFQTKNRKKFCARIATGDYDAVIIGHSQFERIPMSLERQERLLREQIDEILEGIEEVKASGGERFTVKQLERTKKGLEQRLEKLQSQERKDDVVTFEQLGVDRLYVDEAHNYKNLFLYTKMRNVAGLSTTDAKKSSDMFMKCRYMDELTGGKGIVFATGTPVSNSMTELYTMMRYLQYNTLQRNGLVHFDSWASTFGETATAIELAPEGTGYRARTRFSKFFNLPELMAMFKEVADIKTADQLNLPTPKANYHTIAVKPTEIQEEMVKDLSDRAARIQANQVDPSIDNMLKITSDGRKLGLDQRIINPLLPDDENSKVNACINNIYSIWDKGSSERLTQLVFCDISTPKGRTSQVQRVAEAGNKTINGTELYALEDSLDQGEDTYTATFNVYDDIRDKLIKKGVPANEVAFIHEANTEVRKKELFAKVRSGDVRVLIGSTQKCGAGTNIQDRLVALHDLDCPWRPGDLTQRAGRIERQGNMNDEVDIFRYVTEATFDAYLWQTVENKQKFISQIMTSKSPVRSCEDVDEVALSYAEIKALCAGNPKIKEKMDLDIDVAKLKLLKANHQSNQYRLEDNLLKYFPEKIEKNKGYIKGFEQDLKTLSENMPAEGEFLPMVIKGNTFIDKDKAGVAILETCKEVKGKNTMEIGSYRGFTMNLSYDGFYNEFHLNLKGAMSHIAKLGTDARGNLTRIDNALANMQSRLKVVTDQLDNLYKQQEAAKSEIGKPFPQEQELKDKISRLTVLDAELNMGVGVSVPQEQSDREISKEERHSVLDSLKQPSQASREIKEKQGKYLEVR</sequence>
<protein>
    <submittedName>
        <fullName evidence="5">DEAD/DEAH box helicase family protein</fullName>
    </submittedName>
</protein>